<dbReference type="InterPro" id="IPR027417">
    <property type="entry name" value="P-loop_NTPase"/>
</dbReference>
<accession>A0ABM0GTK4</accession>
<organism evidence="4 5">
    <name type="scientific">Saccoglossus kowalevskii</name>
    <name type="common">Acorn worm</name>
    <dbReference type="NCBI Taxonomy" id="10224"/>
    <lineage>
        <taxon>Eukaryota</taxon>
        <taxon>Metazoa</taxon>
        <taxon>Hemichordata</taxon>
        <taxon>Enteropneusta</taxon>
        <taxon>Harrimaniidae</taxon>
        <taxon>Saccoglossus</taxon>
    </lineage>
</organism>
<name>A0ABM0GTK4_SACKO</name>
<dbReference type="PANTHER" id="PTHR11783">
    <property type="entry name" value="SULFOTRANSFERASE SULT"/>
    <property type="match status" value="1"/>
</dbReference>
<feature type="domain" description="Sulfotransferase" evidence="3">
    <location>
        <begin position="39"/>
        <end position="295"/>
    </location>
</feature>
<evidence type="ECO:0000256" key="2">
    <source>
        <dbReference type="ARBA" id="ARBA00022679"/>
    </source>
</evidence>
<protein>
    <submittedName>
        <fullName evidence="5">Sulfotransferase family cytosolic 1B member 1-like</fullName>
    </submittedName>
</protein>
<evidence type="ECO:0000313" key="4">
    <source>
        <dbReference type="Proteomes" id="UP000694865"/>
    </source>
</evidence>
<dbReference type="RefSeq" id="XP_002737069.1">
    <property type="nucleotide sequence ID" value="XM_002737023.1"/>
</dbReference>
<evidence type="ECO:0000313" key="5">
    <source>
        <dbReference type="RefSeq" id="XP_002737069.1"/>
    </source>
</evidence>
<dbReference type="Gene3D" id="3.40.50.300">
    <property type="entry name" value="P-loop containing nucleotide triphosphate hydrolases"/>
    <property type="match status" value="1"/>
</dbReference>
<comment type="similarity">
    <text evidence="1">Belongs to the sulfotransferase 1 family.</text>
</comment>
<keyword evidence="4" id="KW-1185">Reference proteome</keyword>
<dbReference type="SUPFAM" id="SSF52540">
    <property type="entry name" value="P-loop containing nucleoside triphosphate hydrolases"/>
    <property type="match status" value="1"/>
</dbReference>
<dbReference type="Proteomes" id="UP000694865">
    <property type="component" value="Unplaced"/>
</dbReference>
<dbReference type="InterPro" id="IPR000863">
    <property type="entry name" value="Sulfotransferase_dom"/>
</dbReference>
<gene>
    <name evidence="5" type="primary">LOC100373424</name>
</gene>
<dbReference type="GeneID" id="100373424"/>
<evidence type="ECO:0000256" key="1">
    <source>
        <dbReference type="ARBA" id="ARBA00005771"/>
    </source>
</evidence>
<reference evidence="5" key="1">
    <citation type="submission" date="2025-08" db="UniProtKB">
        <authorList>
            <consortium name="RefSeq"/>
        </authorList>
    </citation>
    <scope>IDENTIFICATION</scope>
    <source>
        <tissue evidence="5">Testes</tissue>
    </source>
</reference>
<proteinExistence type="inferred from homology"/>
<dbReference type="Pfam" id="PF00685">
    <property type="entry name" value="Sulfotransfer_1"/>
    <property type="match status" value="1"/>
</dbReference>
<keyword evidence="2" id="KW-0808">Transferase</keyword>
<evidence type="ECO:0000259" key="3">
    <source>
        <dbReference type="Pfam" id="PF00685"/>
    </source>
</evidence>
<sequence>MTNVLAKPPWDHCYYVRPGYLMSTATNSIENIKNFEVRDDDVFIASYPRSGTYWLTRVVRAIKTLNKSTMDVDHAIMDDLFFTLSWKPFPDSPDSSKYSSALDKYNKCSTSSPRTIGFQMLPEFLPTQYYEKKPKTIYLHRNPKDVAVSWYFYHLTSNFLGKPTSWEQYFEEFLKGNVEKGSPFENIKQWCKYKNNPDLLWIKYEDMLKDPKNEYYKVARFLDRPMSEEEMKVVMHVCDINYMKQFFKRDPFAQNIMTEGHKYVRQGNTGDWKNYFTVAQNEAFDKVYHEEMKGYEDLIYQF</sequence>